<feature type="compositionally biased region" description="Low complexity" evidence="1">
    <location>
        <begin position="1"/>
        <end position="15"/>
    </location>
</feature>
<dbReference type="EMBL" id="GBRH01209659">
    <property type="protein sequence ID" value="JAD88236.1"/>
    <property type="molecule type" value="Transcribed_RNA"/>
</dbReference>
<reference evidence="2" key="2">
    <citation type="journal article" date="2015" name="Data Brief">
        <title>Shoot transcriptome of the giant reed, Arundo donax.</title>
        <authorList>
            <person name="Barrero R.A."/>
            <person name="Guerrero F.D."/>
            <person name="Moolhuijzen P."/>
            <person name="Goolsby J.A."/>
            <person name="Tidwell J."/>
            <person name="Bellgard S.E."/>
            <person name="Bellgard M.I."/>
        </authorList>
    </citation>
    <scope>NUCLEOTIDE SEQUENCE</scope>
    <source>
        <tissue evidence="2">Shoot tissue taken approximately 20 cm above the soil surface</tissue>
    </source>
</reference>
<protein>
    <submittedName>
        <fullName evidence="2">CDA1-En</fullName>
    </submittedName>
</protein>
<name>A0A0A9DK99_ARUDO</name>
<proteinExistence type="predicted"/>
<evidence type="ECO:0000256" key="1">
    <source>
        <dbReference type="SAM" id="MobiDB-lite"/>
    </source>
</evidence>
<sequence length="87" mass="10045">MLWQLTTTSSLRTTTAPKGPPSPHSTPRYASSTAFVKNLWSLSCTAVKFAKTRLRNYCNSENCDHRNHWSDMQCLNFCQQVRLCKYK</sequence>
<feature type="region of interest" description="Disordered" evidence="1">
    <location>
        <begin position="1"/>
        <end position="28"/>
    </location>
</feature>
<accession>A0A0A9DK99</accession>
<evidence type="ECO:0000313" key="2">
    <source>
        <dbReference type="EMBL" id="JAD88236.1"/>
    </source>
</evidence>
<reference evidence="2" key="1">
    <citation type="submission" date="2014-09" db="EMBL/GenBank/DDBJ databases">
        <authorList>
            <person name="Magalhaes I.L.F."/>
            <person name="Oliveira U."/>
            <person name="Santos F.R."/>
            <person name="Vidigal T.H.D.A."/>
            <person name="Brescovit A.D."/>
            <person name="Santos A.J."/>
        </authorList>
    </citation>
    <scope>NUCLEOTIDE SEQUENCE</scope>
    <source>
        <tissue evidence="2">Shoot tissue taken approximately 20 cm above the soil surface</tissue>
    </source>
</reference>
<dbReference type="AlphaFoldDB" id="A0A0A9DK99"/>
<organism evidence="2">
    <name type="scientific">Arundo donax</name>
    <name type="common">Giant reed</name>
    <name type="synonym">Donax arundinaceus</name>
    <dbReference type="NCBI Taxonomy" id="35708"/>
    <lineage>
        <taxon>Eukaryota</taxon>
        <taxon>Viridiplantae</taxon>
        <taxon>Streptophyta</taxon>
        <taxon>Embryophyta</taxon>
        <taxon>Tracheophyta</taxon>
        <taxon>Spermatophyta</taxon>
        <taxon>Magnoliopsida</taxon>
        <taxon>Liliopsida</taxon>
        <taxon>Poales</taxon>
        <taxon>Poaceae</taxon>
        <taxon>PACMAD clade</taxon>
        <taxon>Arundinoideae</taxon>
        <taxon>Arundineae</taxon>
        <taxon>Arundo</taxon>
    </lineage>
</organism>